<sequence length="92" mass="9330">MPFDPEARARLLAVKGVGPTVLARLEQAGLDSLALLARQEPAAVNALIAARLGATCWRNSPQARAAIDGAIAAARAALGEGIRADTNASSIG</sequence>
<comment type="caution">
    <text evidence="1">The sequence shown here is derived from an EMBL/GenBank/DDBJ whole genome shotgun (WGS) entry which is preliminary data.</text>
</comment>
<organism evidence="1 2">
    <name type="scientific">Teichococcus deserti</name>
    <dbReference type="NCBI Taxonomy" id="1817963"/>
    <lineage>
        <taxon>Bacteria</taxon>
        <taxon>Pseudomonadati</taxon>
        <taxon>Pseudomonadota</taxon>
        <taxon>Alphaproteobacteria</taxon>
        <taxon>Acetobacterales</taxon>
        <taxon>Roseomonadaceae</taxon>
        <taxon>Roseomonas</taxon>
    </lineage>
</organism>
<evidence type="ECO:0000313" key="1">
    <source>
        <dbReference type="EMBL" id="ONG50062.1"/>
    </source>
</evidence>
<dbReference type="OrthoDB" id="4467269at2"/>
<dbReference type="EMBL" id="MLCO01000209">
    <property type="protein sequence ID" value="ONG50062.1"/>
    <property type="molecule type" value="Genomic_DNA"/>
</dbReference>
<dbReference type="AlphaFoldDB" id="A0A1V2GZF7"/>
<dbReference type="Proteomes" id="UP000188879">
    <property type="component" value="Unassembled WGS sequence"/>
</dbReference>
<keyword evidence="2" id="KW-1185">Reference proteome</keyword>
<gene>
    <name evidence="1" type="ORF">BKE38_19685</name>
</gene>
<reference evidence="1 2" key="1">
    <citation type="submission" date="2016-10" db="EMBL/GenBank/DDBJ databases">
        <title>Draft Genome sequence of Roseomonas sp. strain M3.</title>
        <authorList>
            <person name="Subhash Y."/>
            <person name="Lee S."/>
        </authorList>
    </citation>
    <scope>NUCLEOTIDE SEQUENCE [LARGE SCALE GENOMIC DNA]</scope>
    <source>
        <strain evidence="1 2">M3</strain>
    </source>
</reference>
<evidence type="ECO:0000313" key="2">
    <source>
        <dbReference type="Proteomes" id="UP000188879"/>
    </source>
</evidence>
<accession>A0A1V2GZF7</accession>
<name>A0A1V2GZF7_9PROT</name>
<dbReference type="RefSeq" id="WP_076959008.1">
    <property type="nucleotide sequence ID" value="NZ_MLCO01000209.1"/>
</dbReference>
<proteinExistence type="predicted"/>
<protein>
    <submittedName>
        <fullName evidence="1">Pathogenicity locus</fullName>
    </submittedName>
</protein>